<sequence>MQLPQTAFASFRAPHSLPFDLGYTWIEPALNEHGDVISHSTDNSKRLESLSDIVDQWMEALRVLQEMYNWPPQRIFLMGFGHGGSVALHVATQCPSRLGGIVSISGALFDTSTTVDTQKTPVLILHSVNDPLIPQAMFAKTKRTLGENVTTKSMPYYPIRLSNKEEMSAVMKFFDETLYLRNLALEAQADVVEM</sequence>
<dbReference type="PANTHER" id="PTHR10655:SF17">
    <property type="entry name" value="LYSOPHOSPHOLIPASE-LIKE PROTEIN 1"/>
    <property type="match status" value="1"/>
</dbReference>
<dbReference type="InterPro" id="IPR050565">
    <property type="entry name" value="LYPA1-2/EST-like"/>
</dbReference>
<dbReference type="Pfam" id="PF02230">
    <property type="entry name" value="Abhydrolase_2"/>
    <property type="match status" value="1"/>
</dbReference>
<keyword evidence="5" id="KW-1185">Reference proteome</keyword>
<dbReference type="Gene3D" id="3.40.50.1820">
    <property type="entry name" value="alpha/beta hydrolase"/>
    <property type="match status" value="1"/>
</dbReference>
<dbReference type="VEuPathDB" id="FungiDB:AeMF1_010370"/>
<dbReference type="SUPFAM" id="SSF53474">
    <property type="entry name" value="alpha/beta-Hydrolases"/>
    <property type="match status" value="1"/>
</dbReference>
<evidence type="ECO:0000256" key="1">
    <source>
        <dbReference type="ARBA" id="ARBA00006499"/>
    </source>
</evidence>
<dbReference type="AlphaFoldDB" id="A0A6G0WTJ1"/>
<organism evidence="4 5">
    <name type="scientific">Aphanomyces euteiches</name>
    <dbReference type="NCBI Taxonomy" id="100861"/>
    <lineage>
        <taxon>Eukaryota</taxon>
        <taxon>Sar</taxon>
        <taxon>Stramenopiles</taxon>
        <taxon>Oomycota</taxon>
        <taxon>Saprolegniomycetes</taxon>
        <taxon>Saprolegniales</taxon>
        <taxon>Verrucalvaceae</taxon>
        <taxon>Aphanomyces</taxon>
    </lineage>
</organism>
<evidence type="ECO:0000259" key="3">
    <source>
        <dbReference type="Pfam" id="PF02230"/>
    </source>
</evidence>
<evidence type="ECO:0000256" key="2">
    <source>
        <dbReference type="ARBA" id="ARBA00022801"/>
    </source>
</evidence>
<feature type="domain" description="Phospholipase/carboxylesterase/thioesterase" evidence="3">
    <location>
        <begin position="42"/>
        <end position="175"/>
    </location>
</feature>
<dbReference type="Proteomes" id="UP000481153">
    <property type="component" value="Unassembled WGS sequence"/>
</dbReference>
<dbReference type="GO" id="GO:0052689">
    <property type="term" value="F:carboxylic ester hydrolase activity"/>
    <property type="evidence" value="ECO:0007669"/>
    <property type="project" value="TreeGrafter"/>
</dbReference>
<evidence type="ECO:0000313" key="4">
    <source>
        <dbReference type="EMBL" id="KAF0730758.1"/>
    </source>
</evidence>
<proteinExistence type="inferred from homology"/>
<dbReference type="GO" id="GO:0008474">
    <property type="term" value="F:palmitoyl-(protein) hydrolase activity"/>
    <property type="evidence" value="ECO:0007669"/>
    <property type="project" value="TreeGrafter"/>
</dbReference>
<evidence type="ECO:0000313" key="5">
    <source>
        <dbReference type="Proteomes" id="UP000481153"/>
    </source>
</evidence>
<comment type="caution">
    <text evidence="4">The sequence shown here is derived from an EMBL/GenBank/DDBJ whole genome shotgun (WGS) entry which is preliminary data.</text>
</comment>
<protein>
    <recommendedName>
        <fullName evidence="3">Phospholipase/carboxylesterase/thioesterase domain-containing protein</fullName>
    </recommendedName>
</protein>
<dbReference type="InterPro" id="IPR029058">
    <property type="entry name" value="AB_hydrolase_fold"/>
</dbReference>
<comment type="similarity">
    <text evidence="1">Belongs to the AB hydrolase superfamily. AB hydrolase 2 family.</text>
</comment>
<accession>A0A6G0WTJ1</accession>
<dbReference type="PANTHER" id="PTHR10655">
    <property type="entry name" value="LYSOPHOSPHOLIPASE-RELATED"/>
    <property type="match status" value="1"/>
</dbReference>
<keyword evidence="2" id="KW-0378">Hydrolase</keyword>
<reference evidence="4 5" key="1">
    <citation type="submission" date="2019-07" db="EMBL/GenBank/DDBJ databases">
        <title>Genomics analysis of Aphanomyces spp. identifies a new class of oomycete effector associated with host adaptation.</title>
        <authorList>
            <person name="Gaulin E."/>
        </authorList>
    </citation>
    <scope>NUCLEOTIDE SEQUENCE [LARGE SCALE GENOMIC DNA]</scope>
    <source>
        <strain evidence="4 5">ATCC 201684</strain>
    </source>
</reference>
<dbReference type="InterPro" id="IPR003140">
    <property type="entry name" value="PLipase/COase/thioEstase"/>
</dbReference>
<gene>
    <name evidence="4" type="ORF">Ae201684_011867</name>
</gene>
<name>A0A6G0WTJ1_9STRA</name>
<dbReference type="GO" id="GO:0005737">
    <property type="term" value="C:cytoplasm"/>
    <property type="evidence" value="ECO:0007669"/>
    <property type="project" value="TreeGrafter"/>
</dbReference>
<dbReference type="EMBL" id="VJMJ01000151">
    <property type="protein sequence ID" value="KAF0730758.1"/>
    <property type="molecule type" value="Genomic_DNA"/>
</dbReference>